<comment type="caution">
    <text evidence="14">The sequence shown here is derived from an EMBL/GenBank/DDBJ whole genome shotgun (WGS) entry which is preliminary data.</text>
</comment>
<reference evidence="14 15" key="1">
    <citation type="journal article" date="2020" name="Biotechnol. Biofuels">
        <title>New insights from the biogas microbiome by comprehensive genome-resolved metagenomics of nearly 1600 species originating from multiple anaerobic digesters.</title>
        <authorList>
            <person name="Campanaro S."/>
            <person name="Treu L."/>
            <person name="Rodriguez-R L.M."/>
            <person name="Kovalovszki A."/>
            <person name="Ziels R.M."/>
            <person name="Maus I."/>
            <person name="Zhu X."/>
            <person name="Kougias P.G."/>
            <person name="Basile A."/>
            <person name="Luo G."/>
            <person name="Schluter A."/>
            <person name="Konstantinidis K.T."/>
            <person name="Angelidaki I."/>
        </authorList>
    </citation>
    <scope>NUCLEOTIDE SEQUENCE [LARGE SCALE GENOMIC DNA]</scope>
    <source>
        <strain evidence="14">AS27yjCOA_65</strain>
    </source>
</reference>
<sequence length="480" mass="52533">CKDGGKAEVIRDLKLDGELIVIGDGYTDYEIKAAIPSAHFVAFTENVIRDVVVEKADHVVDSFSDVIYISDEPVRLSYPKNKIRVLLLEQVHPRAVEIFKEEGYQVESLAGSLDKEALCNKMHRVSILGIRSKTNLTSDVFKASKTLLAVGAFCIGTDQIDLLSASESGVSVINAPYSNTRSVVELALGEIIMLMRRAIDSSKALHEGKWQKSAKGCFEVRGKKLGIVGYGNIGSQLSVLAESLGMNVYYYDVVEKLSLGNAKKCKSLEELLKISDVVTLHVDGRASNAGLIGIREFNLMKDGVVFLNLSRGSVVDTNSLVQSLKSGKVAGAAVDVFQNEPRSNEEEFFSELRGLPNVILTPHIGGSTHEAQESIAEYVAEKIISYINTGNSVGSVNFPEIALSPVFGAHRLLHVHKNVPGILAEINGTLARFKINILGQYLKTTEQIGYVITDVNKEYNSELIDTLKSIPNTIRFRVLY</sequence>
<dbReference type="GO" id="GO:0004617">
    <property type="term" value="F:phosphoglycerate dehydrogenase activity"/>
    <property type="evidence" value="ECO:0007669"/>
    <property type="project" value="UniProtKB-EC"/>
</dbReference>
<evidence type="ECO:0000313" key="15">
    <source>
        <dbReference type="Proteomes" id="UP000524246"/>
    </source>
</evidence>
<proteinExistence type="inferred from homology"/>
<evidence type="ECO:0000256" key="7">
    <source>
        <dbReference type="ARBA" id="ARBA00023002"/>
    </source>
</evidence>
<evidence type="ECO:0000256" key="11">
    <source>
        <dbReference type="ARBA" id="ARBA00048731"/>
    </source>
</evidence>
<evidence type="ECO:0000256" key="5">
    <source>
        <dbReference type="ARBA" id="ARBA00013143"/>
    </source>
</evidence>
<dbReference type="EC" id="1.1.1.95" evidence="5"/>
<keyword evidence="8" id="KW-0520">NAD</keyword>
<dbReference type="InterPro" id="IPR036291">
    <property type="entry name" value="NAD(P)-bd_dom_sf"/>
</dbReference>
<dbReference type="SUPFAM" id="SSF52283">
    <property type="entry name" value="Formate/glycerate dehydrogenase catalytic domain-like"/>
    <property type="match status" value="1"/>
</dbReference>
<dbReference type="InterPro" id="IPR054480">
    <property type="entry name" value="AHAS_small-like_ACT"/>
</dbReference>
<dbReference type="InterPro" id="IPR006140">
    <property type="entry name" value="D-isomer_DH_NAD-bd"/>
</dbReference>
<dbReference type="Pfam" id="PF22629">
    <property type="entry name" value="ACT_AHAS_ss"/>
    <property type="match status" value="1"/>
</dbReference>
<evidence type="ECO:0000313" key="14">
    <source>
        <dbReference type="EMBL" id="NMC63931.1"/>
    </source>
</evidence>
<dbReference type="EMBL" id="JAAZON010000559">
    <property type="protein sequence ID" value="NMC63931.1"/>
    <property type="molecule type" value="Genomic_DNA"/>
</dbReference>
<comment type="similarity">
    <text evidence="3 12">Belongs to the D-isomer specific 2-hydroxyacid dehydrogenase family.</text>
</comment>
<dbReference type="Gene3D" id="3.40.50.720">
    <property type="entry name" value="NAD(P)-binding Rossmann-like Domain"/>
    <property type="match status" value="2"/>
</dbReference>
<feature type="domain" description="ACT" evidence="13">
    <location>
        <begin position="411"/>
        <end position="480"/>
    </location>
</feature>
<organism evidence="14 15">
    <name type="scientific">SAR324 cluster bacterium</name>
    <dbReference type="NCBI Taxonomy" id="2024889"/>
    <lineage>
        <taxon>Bacteria</taxon>
        <taxon>Deltaproteobacteria</taxon>
        <taxon>SAR324 cluster</taxon>
    </lineage>
</organism>
<dbReference type="UniPathway" id="UPA00135">
    <property type="reaction ID" value="UER00196"/>
</dbReference>
<dbReference type="InterPro" id="IPR023214">
    <property type="entry name" value="HAD_sf"/>
</dbReference>
<dbReference type="InterPro" id="IPR050418">
    <property type="entry name" value="D-iso_2-hydroxyacid_DH_PdxB"/>
</dbReference>
<dbReference type="NCBIfam" id="NF008759">
    <property type="entry name" value="PRK11790.1"/>
    <property type="match status" value="1"/>
</dbReference>
<dbReference type="InterPro" id="IPR002912">
    <property type="entry name" value="ACT_dom"/>
</dbReference>
<dbReference type="CDD" id="cd12176">
    <property type="entry name" value="PGDH_3"/>
    <property type="match status" value="1"/>
</dbReference>
<evidence type="ECO:0000256" key="3">
    <source>
        <dbReference type="ARBA" id="ARBA00005854"/>
    </source>
</evidence>
<dbReference type="InterPro" id="IPR006139">
    <property type="entry name" value="D-isomer_2_OHA_DH_cat_dom"/>
</dbReference>
<evidence type="ECO:0000256" key="1">
    <source>
        <dbReference type="ARBA" id="ARBA00003800"/>
    </source>
</evidence>
<dbReference type="Proteomes" id="UP000524246">
    <property type="component" value="Unassembled WGS sequence"/>
</dbReference>
<dbReference type="Pfam" id="PF02826">
    <property type="entry name" value="2-Hacid_dh_C"/>
    <property type="match status" value="1"/>
</dbReference>
<dbReference type="AlphaFoldDB" id="A0A7X9FTN7"/>
<dbReference type="GO" id="GO:0006564">
    <property type="term" value="P:L-serine biosynthetic process"/>
    <property type="evidence" value="ECO:0007669"/>
    <property type="project" value="UniProtKB-ARBA"/>
</dbReference>
<dbReference type="PROSITE" id="PS00065">
    <property type="entry name" value="D_2_HYDROXYACID_DH_1"/>
    <property type="match status" value="1"/>
</dbReference>
<comment type="catalytic activity">
    <reaction evidence="11">
        <text>(2R)-3-phosphoglycerate + NAD(+) = 3-phosphooxypyruvate + NADH + H(+)</text>
        <dbReference type="Rhea" id="RHEA:12641"/>
        <dbReference type="ChEBI" id="CHEBI:15378"/>
        <dbReference type="ChEBI" id="CHEBI:18110"/>
        <dbReference type="ChEBI" id="CHEBI:57540"/>
        <dbReference type="ChEBI" id="CHEBI:57945"/>
        <dbReference type="ChEBI" id="CHEBI:58272"/>
        <dbReference type="EC" id="1.1.1.95"/>
    </reaction>
</comment>
<dbReference type="EC" id="1.1.1.399" evidence="4"/>
<dbReference type="GO" id="GO:0047545">
    <property type="term" value="F:(S)-2-hydroxyglutarate dehydrogenase activity"/>
    <property type="evidence" value="ECO:0007669"/>
    <property type="project" value="UniProtKB-ARBA"/>
</dbReference>
<dbReference type="PANTHER" id="PTHR43761">
    <property type="entry name" value="D-ISOMER SPECIFIC 2-HYDROXYACID DEHYDROGENASE FAMILY PROTEIN (AFU_ORTHOLOGUE AFUA_1G13630)"/>
    <property type="match status" value="1"/>
</dbReference>
<dbReference type="InterPro" id="IPR029752">
    <property type="entry name" value="D-isomer_DH_CS1"/>
</dbReference>
<evidence type="ECO:0000256" key="8">
    <source>
        <dbReference type="ARBA" id="ARBA00023027"/>
    </source>
</evidence>
<evidence type="ECO:0000256" key="6">
    <source>
        <dbReference type="ARBA" id="ARBA00021582"/>
    </source>
</evidence>
<dbReference type="GO" id="GO:0051287">
    <property type="term" value="F:NAD binding"/>
    <property type="evidence" value="ECO:0007669"/>
    <property type="project" value="InterPro"/>
</dbReference>
<keyword evidence="7 12" id="KW-0560">Oxidoreductase</keyword>
<protein>
    <recommendedName>
        <fullName evidence="6">D-3-phosphoglycerate dehydrogenase</fullName>
        <ecNumber evidence="4">1.1.1.399</ecNumber>
        <ecNumber evidence="5">1.1.1.95</ecNumber>
    </recommendedName>
    <alternativeName>
        <fullName evidence="9">2-oxoglutarate reductase</fullName>
    </alternativeName>
</protein>
<accession>A0A7X9FTN7</accession>
<evidence type="ECO:0000259" key="13">
    <source>
        <dbReference type="PROSITE" id="PS51671"/>
    </source>
</evidence>
<dbReference type="SUPFAM" id="SSF51735">
    <property type="entry name" value="NAD(P)-binding Rossmann-fold domains"/>
    <property type="match status" value="1"/>
</dbReference>
<dbReference type="InterPro" id="IPR045865">
    <property type="entry name" value="ACT-like_dom_sf"/>
</dbReference>
<dbReference type="Gene3D" id="3.30.70.260">
    <property type="match status" value="1"/>
</dbReference>
<name>A0A7X9FTN7_9DELT</name>
<dbReference type="SUPFAM" id="SSF55021">
    <property type="entry name" value="ACT-like"/>
    <property type="match status" value="1"/>
</dbReference>
<evidence type="ECO:0000256" key="10">
    <source>
        <dbReference type="ARBA" id="ARBA00048126"/>
    </source>
</evidence>
<dbReference type="PROSITE" id="PS00671">
    <property type="entry name" value="D_2_HYDROXYACID_DH_3"/>
    <property type="match status" value="1"/>
</dbReference>
<gene>
    <name evidence="14" type="primary">serA</name>
    <name evidence="14" type="ORF">GYA55_12280</name>
</gene>
<dbReference type="PROSITE" id="PS51671">
    <property type="entry name" value="ACT"/>
    <property type="match status" value="1"/>
</dbReference>
<dbReference type="Pfam" id="PF00389">
    <property type="entry name" value="2-Hacid_dh"/>
    <property type="match status" value="1"/>
</dbReference>
<evidence type="ECO:0000256" key="12">
    <source>
        <dbReference type="RuleBase" id="RU003719"/>
    </source>
</evidence>
<dbReference type="FunFam" id="3.40.50.720:FF:000041">
    <property type="entry name" value="D-3-phosphoglycerate dehydrogenase"/>
    <property type="match status" value="1"/>
</dbReference>
<feature type="non-terminal residue" evidence="14">
    <location>
        <position position="1"/>
    </location>
</feature>
<evidence type="ECO:0000256" key="4">
    <source>
        <dbReference type="ARBA" id="ARBA00013001"/>
    </source>
</evidence>
<dbReference type="Gene3D" id="3.40.50.1000">
    <property type="entry name" value="HAD superfamily/HAD-like"/>
    <property type="match status" value="1"/>
</dbReference>
<dbReference type="InterPro" id="IPR029753">
    <property type="entry name" value="D-isomer_DH_CS"/>
</dbReference>
<evidence type="ECO:0000256" key="9">
    <source>
        <dbReference type="ARBA" id="ARBA00030455"/>
    </source>
</evidence>
<evidence type="ECO:0000256" key="2">
    <source>
        <dbReference type="ARBA" id="ARBA00005216"/>
    </source>
</evidence>
<comment type="pathway">
    <text evidence="2">Amino-acid biosynthesis; L-serine biosynthesis; L-serine from 3-phospho-D-glycerate: step 1/3.</text>
</comment>
<dbReference type="CDD" id="cd04901">
    <property type="entry name" value="ACT_3PGDH"/>
    <property type="match status" value="1"/>
</dbReference>
<dbReference type="PANTHER" id="PTHR43761:SF1">
    <property type="entry name" value="D-ISOMER SPECIFIC 2-HYDROXYACID DEHYDROGENASE CATALYTIC DOMAIN-CONTAINING PROTEIN-RELATED"/>
    <property type="match status" value="1"/>
</dbReference>
<comment type="catalytic activity">
    <reaction evidence="10">
        <text>(R)-2-hydroxyglutarate + NAD(+) = 2-oxoglutarate + NADH + H(+)</text>
        <dbReference type="Rhea" id="RHEA:49612"/>
        <dbReference type="ChEBI" id="CHEBI:15378"/>
        <dbReference type="ChEBI" id="CHEBI:15801"/>
        <dbReference type="ChEBI" id="CHEBI:16810"/>
        <dbReference type="ChEBI" id="CHEBI:57540"/>
        <dbReference type="ChEBI" id="CHEBI:57945"/>
        <dbReference type="EC" id="1.1.1.399"/>
    </reaction>
</comment>
<comment type="function">
    <text evidence="1">Catalyzes the reversible oxidation of 3-phospho-D-glycerate to 3-phosphonooxypyruvate, the first step of the phosphorylated L-serine biosynthesis pathway. Also catalyzes the reversible oxidation of 2-hydroxyglutarate to 2-oxoglutarate.</text>
</comment>